<reference evidence="3 4" key="1">
    <citation type="submission" date="2020-01" db="EMBL/GenBank/DDBJ databases">
        <authorList>
            <person name="Kim M."/>
        </authorList>
    </citation>
    <scope>NUCLEOTIDE SEQUENCE [LARGE SCALE GENOMIC DNA]</scope>
    <source>
        <strain evidence="3 4">BT10</strain>
    </source>
</reference>
<evidence type="ECO:0000313" key="4">
    <source>
        <dbReference type="Proteomes" id="UP000464214"/>
    </source>
</evidence>
<keyword evidence="1" id="KW-0175">Coiled coil</keyword>
<evidence type="ECO:0000313" key="3">
    <source>
        <dbReference type="EMBL" id="QHL86001.1"/>
    </source>
</evidence>
<keyword evidence="2" id="KW-1133">Transmembrane helix</keyword>
<name>A0A6P1NWJ7_9BACT</name>
<evidence type="ECO:0000256" key="2">
    <source>
        <dbReference type="SAM" id="Phobius"/>
    </source>
</evidence>
<feature type="coiled-coil region" evidence="1">
    <location>
        <begin position="472"/>
        <end position="532"/>
    </location>
</feature>
<feature type="transmembrane region" description="Helical" evidence="2">
    <location>
        <begin position="207"/>
        <end position="229"/>
    </location>
</feature>
<evidence type="ECO:0008006" key="5">
    <source>
        <dbReference type="Google" id="ProtNLM"/>
    </source>
</evidence>
<organism evidence="3 4">
    <name type="scientific">Nibribacter ruber</name>
    <dbReference type="NCBI Taxonomy" id="2698458"/>
    <lineage>
        <taxon>Bacteria</taxon>
        <taxon>Pseudomonadati</taxon>
        <taxon>Bacteroidota</taxon>
        <taxon>Cytophagia</taxon>
        <taxon>Cytophagales</taxon>
        <taxon>Hymenobacteraceae</taxon>
        <taxon>Nibribacter</taxon>
    </lineage>
</organism>
<evidence type="ECO:0000256" key="1">
    <source>
        <dbReference type="SAM" id="Coils"/>
    </source>
</evidence>
<keyword evidence="2" id="KW-0812">Transmembrane</keyword>
<keyword evidence="2" id="KW-0472">Membrane</keyword>
<dbReference type="Proteomes" id="UP000464214">
    <property type="component" value="Chromosome"/>
</dbReference>
<accession>A0A6P1NWJ7</accession>
<feature type="transmembrane region" description="Helical" evidence="2">
    <location>
        <begin position="6"/>
        <end position="23"/>
    </location>
</feature>
<dbReference type="EMBL" id="CP047897">
    <property type="protein sequence ID" value="QHL86001.1"/>
    <property type="molecule type" value="Genomic_DNA"/>
</dbReference>
<dbReference type="KEGG" id="nib:GU926_00485"/>
<protein>
    <recommendedName>
        <fullName evidence="5">MotA/TolQ/ExbB proton channel domain-containing protein</fullName>
    </recommendedName>
</protein>
<gene>
    <name evidence="3" type="ORF">GU926_00485</name>
</gene>
<keyword evidence="4" id="KW-1185">Reference proteome</keyword>
<sequence length="585" mass="66836">MEVIFILEALLVLVIIGYQWRVYKANKNKIETIEDLFPDESRLSVQRAPLDGSVPEKIASISQEQLWEQLVYGKDFREGSPSSPIIKRIVAVDSEELHISAQDEANPFYTVPIAQFKQAVQQRTIFLEEHIQANKLAQKPSAKSTETTELIHAQNPSTVFQKILKSTNEYLRLNKGAAADFTILKDVAERYSDSLDEEVQSSISTPLYVGLLGTFSGVIIGLSSLVYTGLRSSTVDESSFITDQNIPSFLFGVLIAMAGSFCGLLLTMMGNNALKNARSLRDRNKNEYYTFLQTHLLPKLNSDMAASLGNLKSVLDSFNKDFLDKILGFRPIVETLTDNISTQKEFIQRLDEIGFTQMANANLQVFDKIKESERLFMNFLQYQEALNESVRKGGELTQNISQVLGRLTSLQEGFDRLPGYLQQHDESIRRQVNFFSKHEEELDNIANRTEQYFDKASLRLTDLMQARLQHQERDAQNAYEKWQEHFRRLNEDNLYQRILEYMQPFQNLNSQQDTLNKQQAELAQEIKQTNDALLRKLETDTQVQQALLQQLAVLNDNVERTLEPGPIKAAMGKIFGKGQINRRRP</sequence>
<dbReference type="RefSeq" id="WP_160687980.1">
    <property type="nucleotide sequence ID" value="NZ_CP047897.1"/>
</dbReference>
<feature type="transmembrane region" description="Helical" evidence="2">
    <location>
        <begin position="249"/>
        <end position="274"/>
    </location>
</feature>
<dbReference type="AlphaFoldDB" id="A0A6P1NWJ7"/>
<proteinExistence type="predicted"/>